<dbReference type="SUPFAM" id="SSF53098">
    <property type="entry name" value="Ribonuclease H-like"/>
    <property type="match status" value="1"/>
</dbReference>
<evidence type="ECO:0000313" key="2">
    <source>
        <dbReference type="EMBL" id="KIJ40482.1"/>
    </source>
</evidence>
<accession>A0A0C9VGD7</accession>
<dbReference type="PANTHER" id="PTHR23272">
    <property type="entry name" value="BED FINGER-RELATED"/>
    <property type="match status" value="1"/>
</dbReference>
<dbReference type="InterPro" id="IPR008906">
    <property type="entry name" value="HATC_C_dom"/>
</dbReference>
<sequence>MQALIKSFSSANYYDPQNPEAHIPTERDELGLIRAVAVKARSSSQCKELFLRIKSEGSSSQPQTPVVAQRPQPRMLPVDMVVRWSSTFMLAHTGVSLKDSIQYFVFQMSTAEKDETKRKKLRELLLTDREWANLKEFHDILMISDNAQQAFSSETYPTLSMGIPALEAMHAGYTRKCRKVSARLHEAVDAALSKIEDYYDKTSCSDAYLVSMAVNLDSKFKHLWKHWTKTMYNETIALLEKIFARRHKELEGQEHPSTAVNKRSSKLSLLMQELDSSDEESEKDEEMVDPLAEPWKKDFVHWMAHEEIIPEKMDMVTWWGLNSQRYPIWAALALDHLPIMVSSVSSERVFSAAGITISKCRNRLKGDIVEALQVLKCAIRKDLIICLPMPSSLLEDILEDGENTEMEMNKV</sequence>
<dbReference type="Proteomes" id="UP000054279">
    <property type="component" value="Unassembled WGS sequence"/>
</dbReference>
<dbReference type="PANTHER" id="PTHR23272:SF104">
    <property type="entry name" value="HAT FAMILY DIMERISATION DOMAIN CONTAINING PROTEIN, EXPRESSED"/>
    <property type="match status" value="1"/>
</dbReference>
<evidence type="ECO:0000313" key="3">
    <source>
        <dbReference type="Proteomes" id="UP000054279"/>
    </source>
</evidence>
<organism evidence="2 3">
    <name type="scientific">Sphaerobolus stellatus (strain SS14)</name>
    <dbReference type="NCBI Taxonomy" id="990650"/>
    <lineage>
        <taxon>Eukaryota</taxon>
        <taxon>Fungi</taxon>
        <taxon>Dikarya</taxon>
        <taxon>Basidiomycota</taxon>
        <taxon>Agaricomycotina</taxon>
        <taxon>Agaricomycetes</taxon>
        <taxon>Phallomycetidae</taxon>
        <taxon>Geastrales</taxon>
        <taxon>Sphaerobolaceae</taxon>
        <taxon>Sphaerobolus</taxon>
    </lineage>
</organism>
<evidence type="ECO:0000259" key="1">
    <source>
        <dbReference type="Pfam" id="PF05699"/>
    </source>
</evidence>
<dbReference type="InterPro" id="IPR012337">
    <property type="entry name" value="RNaseH-like_sf"/>
</dbReference>
<dbReference type="Pfam" id="PF05699">
    <property type="entry name" value="Dimer_Tnp_hAT"/>
    <property type="match status" value="1"/>
</dbReference>
<keyword evidence="3" id="KW-1185">Reference proteome</keyword>
<dbReference type="EMBL" id="KN837144">
    <property type="protein sequence ID" value="KIJ40482.1"/>
    <property type="molecule type" value="Genomic_DNA"/>
</dbReference>
<reference evidence="2 3" key="1">
    <citation type="submission" date="2014-06" db="EMBL/GenBank/DDBJ databases">
        <title>Evolutionary Origins and Diversification of the Mycorrhizal Mutualists.</title>
        <authorList>
            <consortium name="DOE Joint Genome Institute"/>
            <consortium name="Mycorrhizal Genomics Consortium"/>
            <person name="Kohler A."/>
            <person name="Kuo A."/>
            <person name="Nagy L.G."/>
            <person name="Floudas D."/>
            <person name="Copeland A."/>
            <person name="Barry K.W."/>
            <person name="Cichocki N."/>
            <person name="Veneault-Fourrey C."/>
            <person name="LaButti K."/>
            <person name="Lindquist E.A."/>
            <person name="Lipzen A."/>
            <person name="Lundell T."/>
            <person name="Morin E."/>
            <person name="Murat C."/>
            <person name="Riley R."/>
            <person name="Ohm R."/>
            <person name="Sun H."/>
            <person name="Tunlid A."/>
            <person name="Henrissat B."/>
            <person name="Grigoriev I.V."/>
            <person name="Hibbett D.S."/>
            <person name="Martin F."/>
        </authorList>
    </citation>
    <scope>NUCLEOTIDE SEQUENCE [LARGE SCALE GENOMIC DNA]</scope>
    <source>
        <strain evidence="2 3">SS14</strain>
    </source>
</reference>
<name>A0A0C9VGD7_SPHS4</name>
<protein>
    <submittedName>
        <fullName evidence="2">Unplaced genomic scaffold SPHSTscaffold_69, whole genome shotgun sequence</fullName>
    </submittedName>
</protein>
<dbReference type="AlphaFoldDB" id="A0A0C9VGD7"/>
<dbReference type="HOGENOM" id="CLU_009123_2_1_1"/>
<dbReference type="GO" id="GO:0046983">
    <property type="term" value="F:protein dimerization activity"/>
    <property type="evidence" value="ECO:0007669"/>
    <property type="project" value="InterPro"/>
</dbReference>
<gene>
    <name evidence="2" type="ORF">M422DRAFT_256745</name>
</gene>
<dbReference type="OrthoDB" id="3243659at2759"/>
<proteinExistence type="predicted"/>
<feature type="domain" description="HAT C-terminal dimerisation" evidence="1">
    <location>
        <begin position="303"/>
        <end position="376"/>
    </location>
</feature>